<name>A0ABY9WI06_9BACT</name>
<reference evidence="6 7" key="1">
    <citation type="submission" date="2019-08" db="EMBL/GenBank/DDBJ databases">
        <title>Archangium and Cystobacter genomes.</title>
        <authorList>
            <person name="Chen I.-C.K."/>
            <person name="Wielgoss S."/>
        </authorList>
    </citation>
    <scope>NUCLEOTIDE SEQUENCE [LARGE SCALE GENOMIC DNA]</scope>
    <source>
        <strain evidence="6 7">Cbm 6</strain>
    </source>
</reference>
<sequence>MHPTFTFDQVRGGPFDPLAWFNVIGEIGCVFWIVAYVLIIRQCFKDKSYGLPLVAICMNMAWETLASWVIPNPVPLWHFFDRVWFFVDLVIVYQLLRYGRELQTIPEIRNSFYAVVVGTLMLSTSGLYAFYVQYHDMLGLMGAFMVNLVMSVTFLFFAFARQHQGGRGLSVPAAWCKMLGTLGTSIECHYVIGMTQDWLGGLNFLTFLCLSIFLFDCLYIYVVTKAVKSVKATAQEPEPEVKQEQPSLAVA</sequence>
<evidence type="ECO:0000256" key="2">
    <source>
        <dbReference type="ARBA" id="ARBA00022692"/>
    </source>
</evidence>
<dbReference type="PANTHER" id="PTHR42038">
    <property type="match status" value="1"/>
</dbReference>
<organism evidence="6 7">
    <name type="scientific">Archangium minus</name>
    <dbReference type="NCBI Taxonomy" id="83450"/>
    <lineage>
        <taxon>Bacteria</taxon>
        <taxon>Pseudomonadati</taxon>
        <taxon>Myxococcota</taxon>
        <taxon>Myxococcia</taxon>
        <taxon>Myxococcales</taxon>
        <taxon>Cystobacterineae</taxon>
        <taxon>Archangiaceae</taxon>
        <taxon>Archangium</taxon>
    </lineage>
</organism>
<feature type="transmembrane region" description="Helical" evidence="5">
    <location>
        <begin position="111"/>
        <end position="131"/>
    </location>
</feature>
<feature type="transmembrane region" description="Helical" evidence="5">
    <location>
        <begin position="198"/>
        <end position="222"/>
    </location>
</feature>
<keyword evidence="3 5" id="KW-1133">Transmembrane helix</keyword>
<evidence type="ECO:0000256" key="3">
    <source>
        <dbReference type="ARBA" id="ARBA00022989"/>
    </source>
</evidence>
<dbReference type="Proteomes" id="UP001611383">
    <property type="component" value="Chromosome"/>
</dbReference>
<protein>
    <submittedName>
        <fullName evidence="6">Uncharacterized protein</fullName>
    </submittedName>
</protein>
<proteinExistence type="predicted"/>
<accession>A0ABY9WI06</accession>
<feature type="transmembrane region" description="Helical" evidence="5">
    <location>
        <begin position="51"/>
        <end position="70"/>
    </location>
</feature>
<dbReference type="PANTHER" id="PTHR42038:SF2">
    <property type="entry name" value="TERPENE CYCLASE AUSL"/>
    <property type="match status" value="1"/>
</dbReference>
<evidence type="ECO:0000313" key="6">
    <source>
        <dbReference type="EMBL" id="WNG42928.1"/>
    </source>
</evidence>
<keyword evidence="4 5" id="KW-0472">Membrane</keyword>
<feature type="transmembrane region" description="Helical" evidence="5">
    <location>
        <begin position="20"/>
        <end position="39"/>
    </location>
</feature>
<dbReference type="RefSeq" id="WP_395813168.1">
    <property type="nucleotide sequence ID" value="NZ_CP043494.1"/>
</dbReference>
<feature type="transmembrane region" description="Helical" evidence="5">
    <location>
        <begin position="137"/>
        <end position="160"/>
    </location>
</feature>
<keyword evidence="2 5" id="KW-0812">Transmembrane</keyword>
<keyword evidence="7" id="KW-1185">Reference proteome</keyword>
<dbReference type="Pfam" id="PF25129">
    <property type="entry name" value="Pyr4-TMTC"/>
    <property type="match status" value="1"/>
</dbReference>
<evidence type="ECO:0000256" key="1">
    <source>
        <dbReference type="ARBA" id="ARBA00004141"/>
    </source>
</evidence>
<gene>
    <name evidence="6" type="ORF">F0U60_01575</name>
</gene>
<evidence type="ECO:0000256" key="5">
    <source>
        <dbReference type="SAM" id="Phobius"/>
    </source>
</evidence>
<evidence type="ECO:0000313" key="7">
    <source>
        <dbReference type="Proteomes" id="UP001611383"/>
    </source>
</evidence>
<dbReference type="EMBL" id="CP043494">
    <property type="protein sequence ID" value="WNG42928.1"/>
    <property type="molecule type" value="Genomic_DNA"/>
</dbReference>
<evidence type="ECO:0000256" key="4">
    <source>
        <dbReference type="ARBA" id="ARBA00023136"/>
    </source>
</evidence>
<comment type="subcellular location">
    <subcellularLocation>
        <location evidence="1">Membrane</location>
        <topology evidence="1">Multi-pass membrane protein</topology>
    </subcellularLocation>
</comment>
<dbReference type="InterPro" id="IPR039020">
    <property type="entry name" value="PaxB-like"/>
</dbReference>